<protein>
    <submittedName>
        <fullName evidence="2">Uncharacterized protein</fullName>
    </submittedName>
</protein>
<name>A0A8T0HZ55_CERPU</name>
<feature type="compositionally biased region" description="Polar residues" evidence="1">
    <location>
        <begin position="1"/>
        <end position="16"/>
    </location>
</feature>
<accession>A0A8T0HZ55</accession>
<sequence>MAAISSATLHESNASTAAARKTASDASHETLHRGEKKLTNTVATPILERQTAAIFSTTLHTSNTSTAAAENRASNANYETLRSPTQRRQIYVMKSALSGAAADQILSYVQ</sequence>
<dbReference type="AlphaFoldDB" id="A0A8T0HZ55"/>
<dbReference type="Proteomes" id="UP000822688">
    <property type="component" value="Chromosome 5"/>
</dbReference>
<feature type="region of interest" description="Disordered" evidence="1">
    <location>
        <begin position="1"/>
        <end position="43"/>
    </location>
</feature>
<comment type="caution">
    <text evidence="2">The sequence shown here is derived from an EMBL/GenBank/DDBJ whole genome shotgun (WGS) entry which is preliminary data.</text>
</comment>
<evidence type="ECO:0000256" key="1">
    <source>
        <dbReference type="SAM" id="MobiDB-lite"/>
    </source>
</evidence>
<feature type="compositionally biased region" description="Basic and acidic residues" evidence="1">
    <location>
        <begin position="22"/>
        <end position="38"/>
    </location>
</feature>
<proteinExistence type="predicted"/>
<gene>
    <name evidence="2" type="ORF">KC19_5G017400</name>
</gene>
<dbReference type="EMBL" id="CM026425">
    <property type="protein sequence ID" value="KAG0575618.1"/>
    <property type="molecule type" value="Genomic_DNA"/>
</dbReference>
<feature type="region of interest" description="Disordered" evidence="1">
    <location>
        <begin position="62"/>
        <end position="81"/>
    </location>
</feature>
<organism evidence="2 3">
    <name type="scientific">Ceratodon purpureus</name>
    <name type="common">Fire moss</name>
    <name type="synonym">Dicranum purpureum</name>
    <dbReference type="NCBI Taxonomy" id="3225"/>
    <lineage>
        <taxon>Eukaryota</taxon>
        <taxon>Viridiplantae</taxon>
        <taxon>Streptophyta</taxon>
        <taxon>Embryophyta</taxon>
        <taxon>Bryophyta</taxon>
        <taxon>Bryophytina</taxon>
        <taxon>Bryopsida</taxon>
        <taxon>Dicranidae</taxon>
        <taxon>Pseudoditrichales</taxon>
        <taxon>Ditrichaceae</taxon>
        <taxon>Ceratodon</taxon>
    </lineage>
</organism>
<keyword evidence="3" id="KW-1185">Reference proteome</keyword>
<reference evidence="2" key="1">
    <citation type="submission" date="2020-06" db="EMBL/GenBank/DDBJ databases">
        <title>WGS assembly of Ceratodon purpureus strain R40.</title>
        <authorList>
            <person name="Carey S.B."/>
            <person name="Jenkins J."/>
            <person name="Shu S."/>
            <person name="Lovell J.T."/>
            <person name="Sreedasyam A."/>
            <person name="Maumus F."/>
            <person name="Tiley G.P."/>
            <person name="Fernandez-Pozo N."/>
            <person name="Barry K."/>
            <person name="Chen C."/>
            <person name="Wang M."/>
            <person name="Lipzen A."/>
            <person name="Daum C."/>
            <person name="Saski C.A."/>
            <person name="Payton A.C."/>
            <person name="Mcbreen J.C."/>
            <person name="Conrad R.E."/>
            <person name="Kollar L.M."/>
            <person name="Olsson S."/>
            <person name="Huttunen S."/>
            <person name="Landis J.B."/>
            <person name="Wickett N.J."/>
            <person name="Johnson M.G."/>
            <person name="Rensing S.A."/>
            <person name="Grimwood J."/>
            <person name="Schmutz J."/>
            <person name="Mcdaniel S.F."/>
        </authorList>
    </citation>
    <scope>NUCLEOTIDE SEQUENCE</scope>
    <source>
        <strain evidence="2">R40</strain>
    </source>
</reference>
<evidence type="ECO:0000313" key="2">
    <source>
        <dbReference type="EMBL" id="KAG0575618.1"/>
    </source>
</evidence>
<evidence type="ECO:0000313" key="3">
    <source>
        <dbReference type="Proteomes" id="UP000822688"/>
    </source>
</evidence>